<comment type="caution">
    <text evidence="4">The sequence shown here is derived from an EMBL/GenBank/DDBJ whole genome shotgun (WGS) entry which is preliminary data.</text>
</comment>
<dbReference type="InterPro" id="IPR003961">
    <property type="entry name" value="FN3_dom"/>
</dbReference>
<protein>
    <recommendedName>
        <fullName evidence="3">Fibronectin type-III domain-containing protein</fullName>
    </recommendedName>
</protein>
<dbReference type="RefSeq" id="WP_168552005.1">
    <property type="nucleotide sequence ID" value="NZ_JAAWWL010000001.1"/>
</dbReference>
<evidence type="ECO:0000256" key="1">
    <source>
        <dbReference type="SAM" id="MobiDB-lite"/>
    </source>
</evidence>
<evidence type="ECO:0000256" key="2">
    <source>
        <dbReference type="SAM" id="SignalP"/>
    </source>
</evidence>
<accession>A0ABX1GQG4</accession>
<dbReference type="Proteomes" id="UP000718451">
    <property type="component" value="Unassembled WGS sequence"/>
</dbReference>
<proteinExistence type="predicted"/>
<feature type="signal peptide" evidence="2">
    <location>
        <begin position="1"/>
        <end position="17"/>
    </location>
</feature>
<feature type="region of interest" description="Disordered" evidence="1">
    <location>
        <begin position="23"/>
        <end position="43"/>
    </location>
</feature>
<dbReference type="Gene3D" id="2.60.40.10">
    <property type="entry name" value="Immunoglobulins"/>
    <property type="match status" value="1"/>
</dbReference>
<keyword evidence="2" id="KW-0732">Signal</keyword>
<organism evidence="4 5">
    <name type="scientific">Croceivirga thetidis</name>
    <dbReference type="NCBI Taxonomy" id="2721623"/>
    <lineage>
        <taxon>Bacteria</taxon>
        <taxon>Pseudomonadati</taxon>
        <taxon>Bacteroidota</taxon>
        <taxon>Flavobacteriia</taxon>
        <taxon>Flavobacteriales</taxon>
        <taxon>Flavobacteriaceae</taxon>
        <taxon>Croceivirga</taxon>
    </lineage>
</organism>
<dbReference type="EMBL" id="JAAWWL010000001">
    <property type="protein sequence ID" value="NKI31859.1"/>
    <property type="molecule type" value="Genomic_DNA"/>
</dbReference>
<dbReference type="PROSITE" id="PS51257">
    <property type="entry name" value="PROKAR_LIPOPROTEIN"/>
    <property type="match status" value="1"/>
</dbReference>
<dbReference type="PROSITE" id="PS50853">
    <property type="entry name" value="FN3"/>
    <property type="match status" value="1"/>
</dbReference>
<reference evidence="4 5" key="1">
    <citation type="submission" date="2020-04" db="EMBL/GenBank/DDBJ databases">
        <authorList>
            <person name="Yoon J."/>
        </authorList>
    </citation>
    <scope>NUCLEOTIDE SEQUENCE [LARGE SCALE GENOMIC DNA]</scope>
    <source>
        <strain evidence="4 5">DJ-13</strain>
    </source>
</reference>
<evidence type="ECO:0000313" key="4">
    <source>
        <dbReference type="EMBL" id="NKI31859.1"/>
    </source>
</evidence>
<sequence>MKKKRNLLYLFSILALAACGGSSSGGDDGPMSGNDDVDPPVPAPSAATLIFPEDDTECNTGDVVSDTQSAVTFEWNASQNTDSYEITVTNLNTGNFSRSSVTTNEATLTIDRGTPFEWSVVSQAVGTNSTATSETWRFYNEGPGIENFSPFPAEAVQPTRGANLDASTTTITLEWSASDVDDDITGYEVFFGTDENPSNSLGNTTESSITDIAVSSGNTYYWTVMTTDSFGNSSTSEIFEFRVN</sequence>
<dbReference type="InterPro" id="IPR036116">
    <property type="entry name" value="FN3_sf"/>
</dbReference>
<feature type="chain" id="PRO_5045853977" description="Fibronectin type-III domain-containing protein" evidence="2">
    <location>
        <begin position="18"/>
        <end position="244"/>
    </location>
</feature>
<gene>
    <name evidence="4" type="ORF">HCU67_07855</name>
</gene>
<evidence type="ECO:0000313" key="5">
    <source>
        <dbReference type="Proteomes" id="UP000718451"/>
    </source>
</evidence>
<dbReference type="SUPFAM" id="SSF49265">
    <property type="entry name" value="Fibronectin type III"/>
    <property type="match status" value="1"/>
</dbReference>
<dbReference type="InterPro" id="IPR013783">
    <property type="entry name" value="Ig-like_fold"/>
</dbReference>
<name>A0ABX1GQG4_9FLAO</name>
<feature type="domain" description="Fibronectin type-III" evidence="3">
    <location>
        <begin position="155"/>
        <end position="244"/>
    </location>
</feature>
<keyword evidence="5" id="KW-1185">Reference proteome</keyword>
<evidence type="ECO:0000259" key="3">
    <source>
        <dbReference type="PROSITE" id="PS50853"/>
    </source>
</evidence>